<dbReference type="SUPFAM" id="SSF52172">
    <property type="entry name" value="CheY-like"/>
    <property type="match status" value="1"/>
</dbReference>
<dbReference type="GO" id="GO:0000160">
    <property type="term" value="P:phosphorelay signal transduction system"/>
    <property type="evidence" value="ECO:0007669"/>
    <property type="project" value="InterPro"/>
</dbReference>
<dbReference type="InterPro" id="IPR011006">
    <property type="entry name" value="CheY-like_superfamily"/>
</dbReference>
<evidence type="ECO:0000313" key="5">
    <source>
        <dbReference type="Proteomes" id="UP000248614"/>
    </source>
</evidence>
<dbReference type="EMBL" id="QFNF01000024">
    <property type="protein sequence ID" value="PZO76829.1"/>
    <property type="molecule type" value="Genomic_DNA"/>
</dbReference>
<feature type="domain" description="Response regulatory" evidence="3">
    <location>
        <begin position="12"/>
        <end position="121"/>
    </location>
</feature>
<protein>
    <submittedName>
        <fullName evidence="4">Response regulator</fullName>
    </submittedName>
</protein>
<gene>
    <name evidence="4" type="ORF">DI632_09865</name>
</gene>
<dbReference type="Pfam" id="PF00072">
    <property type="entry name" value="Response_reg"/>
    <property type="match status" value="1"/>
</dbReference>
<name>A0A2W4ZA96_9SPHN</name>
<dbReference type="PANTHER" id="PTHR44591">
    <property type="entry name" value="STRESS RESPONSE REGULATOR PROTEIN 1"/>
    <property type="match status" value="1"/>
</dbReference>
<evidence type="ECO:0000313" key="4">
    <source>
        <dbReference type="EMBL" id="PZO76829.1"/>
    </source>
</evidence>
<reference evidence="4 5" key="1">
    <citation type="submission" date="2017-08" db="EMBL/GenBank/DDBJ databases">
        <title>Infants hospitalized years apart are colonized by the same room-sourced microbial strains.</title>
        <authorList>
            <person name="Brooks B."/>
            <person name="Olm M.R."/>
            <person name="Firek B.A."/>
            <person name="Baker R."/>
            <person name="Thomas B.C."/>
            <person name="Morowitz M.J."/>
            <person name="Banfield J.F."/>
        </authorList>
    </citation>
    <scope>NUCLEOTIDE SEQUENCE [LARGE SCALE GENOMIC DNA]</scope>
    <source>
        <strain evidence="4">S2_018_000_R3_110</strain>
    </source>
</reference>
<comment type="caution">
    <text evidence="4">The sequence shown here is derived from an EMBL/GenBank/DDBJ whole genome shotgun (WGS) entry which is preliminary data.</text>
</comment>
<sequence>MLFGRKKRHINRILVVEDEPLVAFDTEHFLGSAGFEIAATVDTVAAACATLEGGMDLDLVLVDINLSDGSGLDVARCAHGRGVPVLLVTGTCPQEAQVFAAGCLTKPYPQKDLLSAIDAIGAVIGGAKLPRRLPSGFNLFRTAA</sequence>
<organism evidence="4 5">
    <name type="scientific">Sphingomonas hengshuiensis</name>
    <dbReference type="NCBI Taxonomy" id="1609977"/>
    <lineage>
        <taxon>Bacteria</taxon>
        <taxon>Pseudomonadati</taxon>
        <taxon>Pseudomonadota</taxon>
        <taxon>Alphaproteobacteria</taxon>
        <taxon>Sphingomonadales</taxon>
        <taxon>Sphingomonadaceae</taxon>
        <taxon>Sphingomonas</taxon>
    </lineage>
</organism>
<dbReference type="PANTHER" id="PTHR44591:SF21">
    <property type="entry name" value="TWO-COMPONENT RESPONSE REGULATOR"/>
    <property type="match status" value="1"/>
</dbReference>
<dbReference type="SMART" id="SM00448">
    <property type="entry name" value="REC"/>
    <property type="match status" value="1"/>
</dbReference>
<evidence type="ECO:0000256" key="2">
    <source>
        <dbReference type="PROSITE-ProRule" id="PRU00169"/>
    </source>
</evidence>
<dbReference type="InterPro" id="IPR050595">
    <property type="entry name" value="Bact_response_regulator"/>
</dbReference>
<feature type="modified residue" description="4-aspartylphosphate" evidence="2">
    <location>
        <position position="63"/>
    </location>
</feature>
<dbReference type="Gene3D" id="3.40.50.2300">
    <property type="match status" value="1"/>
</dbReference>
<proteinExistence type="predicted"/>
<dbReference type="PROSITE" id="PS50110">
    <property type="entry name" value="RESPONSE_REGULATORY"/>
    <property type="match status" value="1"/>
</dbReference>
<accession>A0A2W4ZA96</accession>
<dbReference type="AlphaFoldDB" id="A0A2W4ZA96"/>
<keyword evidence="1 2" id="KW-0597">Phosphoprotein</keyword>
<evidence type="ECO:0000259" key="3">
    <source>
        <dbReference type="PROSITE" id="PS50110"/>
    </source>
</evidence>
<dbReference type="InterPro" id="IPR001789">
    <property type="entry name" value="Sig_transdc_resp-reg_receiver"/>
</dbReference>
<evidence type="ECO:0000256" key="1">
    <source>
        <dbReference type="ARBA" id="ARBA00022553"/>
    </source>
</evidence>
<dbReference type="Proteomes" id="UP000248614">
    <property type="component" value="Unassembled WGS sequence"/>
</dbReference>